<dbReference type="EMBL" id="GBRH01220757">
    <property type="protein sequence ID" value="JAD77138.1"/>
    <property type="molecule type" value="Transcribed_RNA"/>
</dbReference>
<reference evidence="2" key="1">
    <citation type="submission" date="2014-09" db="EMBL/GenBank/DDBJ databases">
        <authorList>
            <person name="Magalhaes I.L.F."/>
            <person name="Oliveira U."/>
            <person name="Santos F.R."/>
            <person name="Vidigal T.H.D.A."/>
            <person name="Brescovit A.D."/>
            <person name="Santos A.J."/>
        </authorList>
    </citation>
    <scope>NUCLEOTIDE SEQUENCE</scope>
    <source>
        <tissue evidence="2">Shoot tissue taken approximately 20 cm above the soil surface</tissue>
    </source>
</reference>
<sequence>MTRALPSRCFWISVTSSCTTASTSTVSPTSTGFRFLPLFNTSTTFATSASRWEACRCRTRALTYTPESGAAGSERDLSIAALTAVLEKDASRMTRATEGSSRMASTRCGTPTRWSSASTPPLPMRRWCA</sequence>
<feature type="compositionally biased region" description="Polar residues" evidence="1">
    <location>
        <begin position="97"/>
        <end position="119"/>
    </location>
</feature>
<reference evidence="2" key="2">
    <citation type="journal article" date="2015" name="Data Brief">
        <title>Shoot transcriptome of the giant reed, Arundo donax.</title>
        <authorList>
            <person name="Barrero R.A."/>
            <person name="Guerrero F.D."/>
            <person name="Moolhuijzen P."/>
            <person name="Goolsby J.A."/>
            <person name="Tidwell J."/>
            <person name="Bellgard S.E."/>
            <person name="Bellgard M.I."/>
        </authorList>
    </citation>
    <scope>NUCLEOTIDE SEQUENCE</scope>
    <source>
        <tissue evidence="2">Shoot tissue taken approximately 20 cm above the soil surface</tissue>
    </source>
</reference>
<organism evidence="2">
    <name type="scientific">Arundo donax</name>
    <name type="common">Giant reed</name>
    <name type="synonym">Donax arundinaceus</name>
    <dbReference type="NCBI Taxonomy" id="35708"/>
    <lineage>
        <taxon>Eukaryota</taxon>
        <taxon>Viridiplantae</taxon>
        <taxon>Streptophyta</taxon>
        <taxon>Embryophyta</taxon>
        <taxon>Tracheophyta</taxon>
        <taxon>Spermatophyta</taxon>
        <taxon>Magnoliopsida</taxon>
        <taxon>Liliopsida</taxon>
        <taxon>Poales</taxon>
        <taxon>Poaceae</taxon>
        <taxon>PACMAD clade</taxon>
        <taxon>Arundinoideae</taxon>
        <taxon>Arundineae</taxon>
        <taxon>Arundo</taxon>
    </lineage>
</organism>
<protein>
    <submittedName>
        <fullName evidence="2">Uncharacterized protein</fullName>
    </submittedName>
</protein>
<name>A0A0A9CRV0_ARUDO</name>
<proteinExistence type="predicted"/>
<accession>A0A0A9CRV0</accession>
<dbReference type="AlphaFoldDB" id="A0A0A9CRV0"/>
<feature type="region of interest" description="Disordered" evidence="1">
    <location>
        <begin position="91"/>
        <end position="129"/>
    </location>
</feature>
<evidence type="ECO:0000256" key="1">
    <source>
        <dbReference type="SAM" id="MobiDB-lite"/>
    </source>
</evidence>
<evidence type="ECO:0000313" key="2">
    <source>
        <dbReference type="EMBL" id="JAD77138.1"/>
    </source>
</evidence>